<evidence type="ECO:0000313" key="2">
    <source>
        <dbReference type="Proteomes" id="UP001207468"/>
    </source>
</evidence>
<keyword evidence="2" id="KW-1185">Reference proteome</keyword>
<name>A0ACC0TUZ5_9AGAM</name>
<proteinExistence type="predicted"/>
<dbReference type="Proteomes" id="UP001207468">
    <property type="component" value="Unassembled WGS sequence"/>
</dbReference>
<reference evidence="1" key="1">
    <citation type="submission" date="2021-03" db="EMBL/GenBank/DDBJ databases">
        <title>Evolutionary priming and transition to the ectomycorrhizal habit in an iconic lineage of mushroom-forming fungi: is preadaptation a requirement?</title>
        <authorList>
            <consortium name="DOE Joint Genome Institute"/>
            <person name="Looney B.P."/>
            <person name="Miyauchi S."/>
            <person name="Morin E."/>
            <person name="Drula E."/>
            <person name="Courty P.E."/>
            <person name="Chicoki N."/>
            <person name="Fauchery L."/>
            <person name="Kohler A."/>
            <person name="Kuo A."/>
            <person name="LaButti K."/>
            <person name="Pangilinan J."/>
            <person name="Lipzen A."/>
            <person name="Riley R."/>
            <person name="Andreopoulos W."/>
            <person name="He G."/>
            <person name="Johnson J."/>
            <person name="Barry K.W."/>
            <person name="Grigoriev I.V."/>
            <person name="Nagy L."/>
            <person name="Hibbett D."/>
            <person name="Henrissat B."/>
            <person name="Matheny P.B."/>
            <person name="Labbe J."/>
            <person name="Martin A.F."/>
        </authorList>
    </citation>
    <scope>NUCLEOTIDE SEQUENCE</scope>
    <source>
        <strain evidence="1">BPL698</strain>
    </source>
</reference>
<sequence length="641" mass="71911">MSPIPDELTATVISAVKSLTALQKAKFLLDHSLTLLETGQYGSVVEGHLDVYLRTPGLPKDDVAKALVARGRARRGAGQKLLMMASRDFQTASIFDPSSNRELQFYGRRESLAHFSSVAASQRVPPEIWDQIASFVPRYFLRTWLFVSPFHRDIALRRIFRTVDLYLCEDSDNWNRTLDIFDRVKTDPHFSRRIKVLRVHWAYDDGDMLGVMSRVFRSALPEFRALEEFEWIGYPELQADMVQVLLTSHPNLSKLGLIGWHFDAVGVSEFTSLKRFTLRAEDDDGIAEMDEVRSVLDNNANTLTHLTLGAYLARAHSWDSAFGSPTIQHLTHLELVDTRISPVVLARIAHAHNLVSLTLHGMLDQAAAATAIFGADHVPLSGGAGAKMTRSPKHVFLPHLESFRFALVGQGDDRALFEAVVQFLHARPRLRRLDLGNCPWELVRGLIPELVGLRALRVRIEGLTSAAVNALVRALPQEMQAIHLTCIASERLMHEYAPAFARFETLAMLHLHGSSIRRPQPSRMHGKELQLQTDTWLAHTRQVALAVPSIDYVGWHGEHFVVVRHHHRHHHNNHHHSNASGTCGTMVGGAASGACVELKELPVRRRLDCGKGVDLGSEDAMWMERKDVPIDYEKSGLDTVF</sequence>
<accession>A0ACC0TUZ5</accession>
<comment type="caution">
    <text evidence="1">The sequence shown here is derived from an EMBL/GenBank/DDBJ whole genome shotgun (WGS) entry which is preliminary data.</text>
</comment>
<evidence type="ECO:0000313" key="1">
    <source>
        <dbReference type="EMBL" id="KAI9450284.1"/>
    </source>
</evidence>
<dbReference type="EMBL" id="JAGFNK010000441">
    <property type="protein sequence ID" value="KAI9450284.1"/>
    <property type="molecule type" value="Genomic_DNA"/>
</dbReference>
<organism evidence="1 2">
    <name type="scientific">Russula earlei</name>
    <dbReference type="NCBI Taxonomy" id="71964"/>
    <lineage>
        <taxon>Eukaryota</taxon>
        <taxon>Fungi</taxon>
        <taxon>Dikarya</taxon>
        <taxon>Basidiomycota</taxon>
        <taxon>Agaricomycotina</taxon>
        <taxon>Agaricomycetes</taxon>
        <taxon>Russulales</taxon>
        <taxon>Russulaceae</taxon>
        <taxon>Russula</taxon>
    </lineage>
</organism>
<gene>
    <name evidence="1" type="ORF">F5148DRAFT_1277868</name>
</gene>
<protein>
    <submittedName>
        <fullName evidence="1">Uncharacterized protein</fullName>
    </submittedName>
</protein>